<dbReference type="EMBL" id="HBGI01004395">
    <property type="protein sequence ID" value="CAD9241094.1"/>
    <property type="molecule type" value="Transcribed_RNA"/>
</dbReference>
<feature type="compositionally biased region" description="Acidic residues" evidence="1">
    <location>
        <begin position="428"/>
        <end position="442"/>
    </location>
</feature>
<keyword evidence="2" id="KW-0472">Membrane</keyword>
<name>A0A7S1TNC6_9RHOD</name>
<feature type="transmembrane region" description="Helical" evidence="2">
    <location>
        <begin position="27"/>
        <end position="45"/>
    </location>
</feature>
<sequence length="700" mass="76338">MKWVRRVQTAARGVCRAQVESVVRARALSRIVAGGVLVFVITWLLSPDAEPSAPTALELGAGSSVLQAAAQDLAASSPELRRRTGGSEMDVLLKDTTANAVLRREEQSAAVDMSVLSPENHETLTAVEVAARAVLSHNLERALAQFAGGDAPDPDQHAPPPIDGPPVKIPTSHDALAKLAVILYASPEQKNCRSSSSYLCSHIYYLRCILLGGAAHMTLAYSVEDIRFSSTTASSSGGRMSGAGQNSDSAEAEHCVVLLLVNSKADIETVVQVLTEFRQKTPAETSSASLKNVPIGVLHVPLDNATAQDERDVASALRGTQVVQEELDFVLSAATGQALAQDHEYGSLRVLRVSRGSRTPAQCLPEWTSELHLEPDHMYCHCMYHVRRASARSLRFTFFHMTEFAEGQSKLRSIALREKMLELATSFQDEDSEGDQEEDVTELSDSRGGLQIDQLQRVRVRHKPGVVLSSEQLLESSVVGDVGCDRRLGAIQSHLDEIVLDAKTYESASTIEESEARDSKHSAMSILARSNRSPAQSCAPRNINARAGFCEAGCRSDPKYPYFAMLQHSSFVVIGCVATLIQQRALEQRIWDALMMSAIPVRVSCDDDLYLGSEVLSDLHHTLDPASAQDALNVIEPKNAEALRKLLLAFAAESRSSMEEKLESWNVVQRKLARAFRAVIEKLATDVAVFMRERIAYRAS</sequence>
<protein>
    <submittedName>
        <fullName evidence="3">Uncharacterized protein</fullName>
    </submittedName>
</protein>
<dbReference type="AlphaFoldDB" id="A0A7S1TNC6"/>
<keyword evidence="2" id="KW-0812">Transmembrane</keyword>
<feature type="region of interest" description="Disordered" evidence="1">
    <location>
        <begin position="426"/>
        <end position="447"/>
    </location>
</feature>
<reference evidence="3" key="1">
    <citation type="submission" date="2021-01" db="EMBL/GenBank/DDBJ databases">
        <authorList>
            <person name="Corre E."/>
            <person name="Pelletier E."/>
            <person name="Niang G."/>
            <person name="Scheremetjew M."/>
            <person name="Finn R."/>
            <person name="Kale V."/>
            <person name="Holt S."/>
            <person name="Cochrane G."/>
            <person name="Meng A."/>
            <person name="Brown T."/>
            <person name="Cohen L."/>
        </authorList>
    </citation>
    <scope>NUCLEOTIDE SEQUENCE</scope>
    <source>
        <strain evidence="3">CCMP3124</strain>
    </source>
</reference>
<accession>A0A7S1TNC6</accession>
<proteinExistence type="predicted"/>
<evidence type="ECO:0000313" key="3">
    <source>
        <dbReference type="EMBL" id="CAD9241094.1"/>
    </source>
</evidence>
<organism evidence="3">
    <name type="scientific">Erythrolobus australicus</name>
    <dbReference type="NCBI Taxonomy" id="1077150"/>
    <lineage>
        <taxon>Eukaryota</taxon>
        <taxon>Rhodophyta</taxon>
        <taxon>Bangiophyceae</taxon>
        <taxon>Porphyridiales</taxon>
        <taxon>Porphyridiaceae</taxon>
        <taxon>Erythrolobus</taxon>
    </lineage>
</organism>
<keyword evidence="2" id="KW-1133">Transmembrane helix</keyword>
<evidence type="ECO:0000256" key="1">
    <source>
        <dbReference type="SAM" id="MobiDB-lite"/>
    </source>
</evidence>
<evidence type="ECO:0000256" key="2">
    <source>
        <dbReference type="SAM" id="Phobius"/>
    </source>
</evidence>
<gene>
    <name evidence="3" type="ORF">EAUS1353_LOCUS2834</name>
</gene>